<comment type="caution">
    <text evidence="4">The sequence shown here is derived from an EMBL/GenBank/DDBJ whole genome shotgun (WGS) entry which is preliminary data.</text>
</comment>
<dbReference type="GO" id="GO:0008483">
    <property type="term" value="F:transaminase activity"/>
    <property type="evidence" value="ECO:0007669"/>
    <property type="project" value="UniProtKB-KW"/>
</dbReference>
<accession>A0ABS1XWD1</accession>
<organism evidence="4 5">
    <name type="scientific">Micromonospora parastrephiae</name>
    <dbReference type="NCBI Taxonomy" id="2806101"/>
    <lineage>
        <taxon>Bacteria</taxon>
        <taxon>Bacillati</taxon>
        <taxon>Actinomycetota</taxon>
        <taxon>Actinomycetes</taxon>
        <taxon>Micromonosporales</taxon>
        <taxon>Micromonosporaceae</taxon>
        <taxon>Micromonospora</taxon>
    </lineage>
</organism>
<keyword evidence="5" id="KW-1185">Reference proteome</keyword>
<keyword evidence="4" id="KW-0808">Transferase</keyword>
<dbReference type="NCBIfam" id="NF004718">
    <property type="entry name" value="PRK06062.1"/>
    <property type="match status" value="1"/>
</dbReference>
<comment type="similarity">
    <text evidence="1 3">Belongs to the class-III pyridoxal-phosphate-dependent aminotransferase family.</text>
</comment>
<name>A0ABS1XWD1_9ACTN</name>
<dbReference type="Gene3D" id="3.90.1150.10">
    <property type="entry name" value="Aspartate Aminotransferase, domain 1"/>
    <property type="match status" value="1"/>
</dbReference>
<dbReference type="InterPro" id="IPR005814">
    <property type="entry name" value="Aminotrans_3"/>
</dbReference>
<dbReference type="SUPFAM" id="SSF53383">
    <property type="entry name" value="PLP-dependent transferases"/>
    <property type="match status" value="1"/>
</dbReference>
<dbReference type="InterPro" id="IPR015421">
    <property type="entry name" value="PyrdxlP-dep_Trfase_major"/>
</dbReference>
<dbReference type="PROSITE" id="PS00600">
    <property type="entry name" value="AA_TRANSFER_CLASS_3"/>
    <property type="match status" value="1"/>
</dbReference>
<keyword evidence="2 3" id="KW-0663">Pyridoxal phosphate</keyword>
<evidence type="ECO:0000256" key="2">
    <source>
        <dbReference type="ARBA" id="ARBA00022898"/>
    </source>
</evidence>
<protein>
    <submittedName>
        <fullName evidence="4">Aspartate aminotransferase family protein</fullName>
    </submittedName>
</protein>
<dbReference type="InterPro" id="IPR015424">
    <property type="entry name" value="PyrdxlP-dep_Trfase"/>
</dbReference>
<evidence type="ECO:0000313" key="4">
    <source>
        <dbReference type="EMBL" id="MBM0233580.1"/>
    </source>
</evidence>
<evidence type="ECO:0000256" key="1">
    <source>
        <dbReference type="ARBA" id="ARBA00008954"/>
    </source>
</evidence>
<dbReference type="Gene3D" id="3.40.640.10">
    <property type="entry name" value="Type I PLP-dependent aspartate aminotransferase-like (Major domain)"/>
    <property type="match status" value="1"/>
</dbReference>
<evidence type="ECO:0000313" key="5">
    <source>
        <dbReference type="Proteomes" id="UP000601027"/>
    </source>
</evidence>
<dbReference type="EMBL" id="JAEVHM010000086">
    <property type="protein sequence ID" value="MBM0233580.1"/>
    <property type="molecule type" value="Genomic_DNA"/>
</dbReference>
<proteinExistence type="inferred from homology"/>
<dbReference type="Pfam" id="PF00202">
    <property type="entry name" value="Aminotran_3"/>
    <property type="match status" value="1"/>
</dbReference>
<gene>
    <name evidence="4" type="ORF">JNW91_17985</name>
</gene>
<keyword evidence="4" id="KW-0032">Aminotransferase</keyword>
<dbReference type="PANTHER" id="PTHR43094">
    <property type="entry name" value="AMINOTRANSFERASE"/>
    <property type="match status" value="1"/>
</dbReference>
<sequence>MSVVVKPSAPDSDRGRNVIEDDSAHIFRPWVIQGGFQPLAIAGGEGSWVWDYQGNRFLDFSSQLVVANLGHGHPKVVAAIKAQADELCLIAPMFTTEARTEAARLIAELAPETLNRVLFTTSGSEAIENAIRMARLHTGRHKILSAYNSFHGSTNTAIQITGDPRRWSTDTATAGVARFFGPYLYRSPFHSETPEQECARALAHLEQVIVQEGAKTIAAVVLETVPGTSGGVLVPPDGYLAGVRDLCDRYGIMLIFDEIMVGFGRTGRWFAFDHWDVRPDLVTFAKGVNSGYVPLAGVIVGDHIVDTFRQRPYPGGGTYSGHPLACASAVAAITAMKEEGVVEHAAWLGENVFGPRLAEIAERHPSVGEVRGLGAIWAIELVRNRSTRRMWVDYENPDRLAPHAMQLFGACLSRGLLPNLYLNRLHVTPPCNISAADAEEGLARIDQALAVADQQYEQE</sequence>
<evidence type="ECO:0000256" key="3">
    <source>
        <dbReference type="RuleBase" id="RU003560"/>
    </source>
</evidence>
<dbReference type="PANTHER" id="PTHR43094:SF1">
    <property type="entry name" value="AMINOTRANSFERASE CLASS-III"/>
    <property type="match status" value="1"/>
</dbReference>
<dbReference type="InterPro" id="IPR015422">
    <property type="entry name" value="PyrdxlP-dep_Trfase_small"/>
</dbReference>
<dbReference type="CDD" id="cd00610">
    <property type="entry name" value="OAT_like"/>
    <property type="match status" value="1"/>
</dbReference>
<reference evidence="4 5" key="1">
    <citation type="submission" date="2021-01" db="EMBL/GenBank/DDBJ databases">
        <title>Draft genome sequence of Micromonospora sp. strain STR1_7.</title>
        <authorList>
            <person name="Karlyshev A."/>
            <person name="Jawad R."/>
        </authorList>
    </citation>
    <scope>NUCLEOTIDE SEQUENCE [LARGE SCALE GENOMIC DNA]</scope>
    <source>
        <strain evidence="4 5">STR1-7</strain>
    </source>
</reference>
<dbReference type="InterPro" id="IPR049704">
    <property type="entry name" value="Aminotrans_3_PPA_site"/>
</dbReference>
<dbReference type="RefSeq" id="WP_203176697.1">
    <property type="nucleotide sequence ID" value="NZ_JAEVHM010000086.1"/>
</dbReference>
<dbReference type="Proteomes" id="UP000601027">
    <property type="component" value="Unassembled WGS sequence"/>
</dbReference>